<reference evidence="1" key="1">
    <citation type="submission" date="2017-03" db="EMBL/GenBank/DDBJ databases">
        <title>The mitochondrial genome of the carnivorous plant Utricularia reniformis (Lentibulariaceae): structure, comparative analysis and evolutionary landmarks.</title>
        <authorList>
            <person name="Silva S.R."/>
            <person name="Alvarenga D.O."/>
            <person name="Michael T.P."/>
            <person name="Miranda V.F.O."/>
            <person name="Varani A.M."/>
        </authorList>
    </citation>
    <scope>NUCLEOTIDE SEQUENCE</scope>
</reference>
<protein>
    <submittedName>
        <fullName evidence="1">Uncharacterized protein</fullName>
    </submittedName>
</protein>
<evidence type="ECO:0000313" key="1">
    <source>
        <dbReference type="EMBL" id="ART30715.1"/>
    </source>
</evidence>
<keyword evidence="1" id="KW-0496">Mitochondrion</keyword>
<accession>A0A1Y0AZW1</accession>
<organism evidence="1">
    <name type="scientific">Utricularia reniformis</name>
    <dbReference type="NCBI Taxonomy" id="192314"/>
    <lineage>
        <taxon>Eukaryota</taxon>
        <taxon>Viridiplantae</taxon>
        <taxon>Streptophyta</taxon>
        <taxon>Embryophyta</taxon>
        <taxon>Tracheophyta</taxon>
        <taxon>Spermatophyta</taxon>
        <taxon>Magnoliopsida</taxon>
        <taxon>eudicotyledons</taxon>
        <taxon>Gunneridae</taxon>
        <taxon>Pentapetalae</taxon>
        <taxon>asterids</taxon>
        <taxon>lamiids</taxon>
        <taxon>Lamiales</taxon>
        <taxon>Lentibulariaceae</taxon>
        <taxon>Utricularia</taxon>
    </lineage>
</organism>
<sequence>MFNLIRAVDLITGDSGHPNYERAPSFKDPIGHYLLAKTGSGISLCIRRNQSWISRLRLMNQKRETQSS</sequence>
<proteinExistence type="predicted"/>
<gene>
    <name evidence="1" type="ORF">AEK19_MT0455</name>
</gene>
<geneLocation type="mitochondrion" evidence="1"/>
<name>A0A1Y0AZW1_9LAMI</name>
<dbReference type="AlphaFoldDB" id="A0A1Y0AZW1"/>
<dbReference type="EMBL" id="KY774314">
    <property type="protein sequence ID" value="ART30715.1"/>
    <property type="molecule type" value="Genomic_DNA"/>
</dbReference>